<keyword evidence="2" id="KW-0132">Cell division</keyword>
<keyword evidence="2" id="KW-0131">Cell cycle</keyword>
<evidence type="ECO:0000313" key="3">
    <source>
        <dbReference type="Proteomes" id="UP000575898"/>
    </source>
</evidence>
<name>A0A840MEC8_9PROT</name>
<evidence type="ECO:0000313" key="2">
    <source>
        <dbReference type="EMBL" id="MBB5017038.1"/>
    </source>
</evidence>
<dbReference type="InterPro" id="IPR003903">
    <property type="entry name" value="UIM_dom"/>
</dbReference>
<keyword evidence="3" id="KW-1185">Reference proteome</keyword>
<gene>
    <name evidence="2" type="ORF">HNQ59_000300</name>
</gene>
<comment type="caution">
    <text evidence="2">The sequence shown here is derived from an EMBL/GenBank/DDBJ whole genome shotgun (WGS) entry which is preliminary data.</text>
</comment>
<proteinExistence type="predicted"/>
<organism evidence="2 3">
    <name type="scientific">Chitinivorax tropicus</name>
    <dbReference type="NCBI Taxonomy" id="714531"/>
    <lineage>
        <taxon>Bacteria</taxon>
        <taxon>Pseudomonadati</taxon>
        <taxon>Pseudomonadota</taxon>
        <taxon>Betaproteobacteria</taxon>
        <taxon>Chitinivorax</taxon>
    </lineage>
</organism>
<dbReference type="EMBL" id="JACHHY010000002">
    <property type="protein sequence ID" value="MBB5017038.1"/>
    <property type="molecule type" value="Genomic_DNA"/>
</dbReference>
<protein>
    <submittedName>
        <fullName evidence="2">Cell division protein ZapB</fullName>
    </submittedName>
</protein>
<dbReference type="GO" id="GO:0051301">
    <property type="term" value="P:cell division"/>
    <property type="evidence" value="ECO:0007669"/>
    <property type="project" value="UniProtKB-KW"/>
</dbReference>
<dbReference type="PROSITE" id="PS50330">
    <property type="entry name" value="UIM"/>
    <property type="match status" value="1"/>
</dbReference>
<feature type="coiled-coil region" evidence="1">
    <location>
        <begin position="5"/>
        <end position="60"/>
    </location>
</feature>
<evidence type="ECO:0000256" key="1">
    <source>
        <dbReference type="SAM" id="Coils"/>
    </source>
</evidence>
<accession>A0A840MEC8</accession>
<dbReference type="AlphaFoldDB" id="A0A840MEC8"/>
<dbReference type="RefSeq" id="WP_184034231.1">
    <property type="nucleotide sequence ID" value="NZ_JACHHY010000002.1"/>
</dbReference>
<dbReference type="Proteomes" id="UP000575898">
    <property type="component" value="Unassembled WGS sequence"/>
</dbReference>
<keyword evidence="1" id="KW-0175">Coiled coil</keyword>
<sequence>MKNELNELEAKIHQLASLCQHLRQENNELRQALEMSQEENRRLNDKVEGAKMRIEQLLQSMPETSAE</sequence>
<reference evidence="2 3" key="1">
    <citation type="submission" date="2020-08" db="EMBL/GenBank/DDBJ databases">
        <title>Genomic Encyclopedia of Type Strains, Phase IV (KMG-IV): sequencing the most valuable type-strain genomes for metagenomic binning, comparative biology and taxonomic classification.</title>
        <authorList>
            <person name="Goeker M."/>
        </authorList>
    </citation>
    <scope>NUCLEOTIDE SEQUENCE [LARGE SCALE GENOMIC DNA]</scope>
    <source>
        <strain evidence="2 3">DSM 27165</strain>
    </source>
</reference>